<keyword evidence="1" id="KW-0812">Transmembrane</keyword>
<evidence type="ECO:0000313" key="4">
    <source>
        <dbReference type="Proteomes" id="UP000426328"/>
    </source>
</evidence>
<gene>
    <name evidence="3" type="ORF">D1866_10190</name>
    <name evidence="2" type="ORF">GFB69_01630</name>
</gene>
<keyword evidence="1" id="KW-0472">Membrane</keyword>
<keyword evidence="4" id="KW-1185">Reference proteome</keyword>
<name>A0A650CWN3_ACIAM</name>
<evidence type="ECO:0000313" key="3">
    <source>
        <dbReference type="EMBL" id="QGR22299.1"/>
    </source>
</evidence>
<dbReference type="Proteomes" id="UP000426328">
    <property type="component" value="Chromosome"/>
</dbReference>
<organism evidence="3 4">
    <name type="scientific">Acidianus ambivalens</name>
    <name type="common">Desulfurolobus ambivalens</name>
    <dbReference type="NCBI Taxonomy" id="2283"/>
    <lineage>
        <taxon>Archaea</taxon>
        <taxon>Thermoproteota</taxon>
        <taxon>Thermoprotei</taxon>
        <taxon>Sulfolobales</taxon>
        <taxon>Sulfolobaceae</taxon>
        <taxon>Acidianus</taxon>
    </lineage>
</organism>
<protein>
    <submittedName>
        <fullName evidence="3">Uncharacterized protein</fullName>
    </submittedName>
</protein>
<dbReference type="AlphaFoldDB" id="A0A650CWN3"/>
<keyword evidence="1" id="KW-1133">Transmembrane helix</keyword>
<feature type="transmembrane region" description="Helical" evidence="1">
    <location>
        <begin position="12"/>
        <end position="33"/>
    </location>
</feature>
<feature type="transmembrane region" description="Helical" evidence="1">
    <location>
        <begin position="88"/>
        <end position="108"/>
    </location>
</feature>
<dbReference type="EMBL" id="WHYS01000001">
    <property type="protein sequence ID" value="MQL54485.1"/>
    <property type="molecule type" value="Genomic_DNA"/>
</dbReference>
<dbReference type="RefSeq" id="WP_152939608.1">
    <property type="nucleotide sequence ID" value="NZ_CP045482.1"/>
</dbReference>
<feature type="transmembrane region" description="Helical" evidence="1">
    <location>
        <begin position="128"/>
        <end position="146"/>
    </location>
</feature>
<dbReference type="KEGG" id="aamb:D1866_10190"/>
<evidence type="ECO:0000313" key="2">
    <source>
        <dbReference type="EMBL" id="MQL54485.1"/>
    </source>
</evidence>
<dbReference type="EMBL" id="CP045482">
    <property type="protein sequence ID" value="QGR22299.1"/>
    <property type="molecule type" value="Genomic_DNA"/>
</dbReference>
<feature type="transmembrane region" description="Helical" evidence="1">
    <location>
        <begin position="53"/>
        <end position="76"/>
    </location>
</feature>
<proteinExistence type="predicted"/>
<evidence type="ECO:0000256" key="1">
    <source>
        <dbReference type="SAM" id="Phobius"/>
    </source>
</evidence>
<evidence type="ECO:0000313" key="5">
    <source>
        <dbReference type="Proteomes" id="UP000474054"/>
    </source>
</evidence>
<accession>A0A650CWN3</accession>
<sequence length="161" mass="18196">MSFSPTTKGEYYMTVGIVAVVLILISLSLGPLAPLDEPKVYAYDGKIYNLGDAVGVSFSAFISLMVFIISAVILWGSKNPWYNIIIDSSAISFIFLNYLNYAVIYLTWHPQMYILPFFVEIIYNGAKALQFDLGQVVLIILLYRVYKIIKMPRPLFGSEKQ</sequence>
<reference evidence="3 4" key="2">
    <citation type="submission" date="2019-10" db="EMBL/GenBank/DDBJ databases">
        <title>Genome Sequences from Six Type Strain Members of the Archaeal Family Sulfolobaceae: Acidianus ambivalens, Acidianus infernus, Metallosphaera prunae, Stygiolobus azoricus, Sulfolobus metallicus, and Sulfurisphaera ohwakuensis.</title>
        <authorList>
            <person name="Counts J.A."/>
            <person name="Kelly R.M."/>
        </authorList>
    </citation>
    <scope>NUCLEOTIDE SEQUENCE [LARGE SCALE GENOMIC DNA]</scope>
    <source>
        <strain evidence="3 4">LEI 10</strain>
    </source>
</reference>
<dbReference type="GeneID" id="42780104"/>
<dbReference type="Proteomes" id="UP000474054">
    <property type="component" value="Unassembled WGS sequence"/>
</dbReference>
<reference evidence="2 5" key="1">
    <citation type="submission" date="2019-10" db="EMBL/GenBank/DDBJ databases">
        <title>Comparative genomics of sulfur disproportionating microorganisms.</title>
        <authorList>
            <person name="Ward L.M."/>
            <person name="Bertran E."/>
            <person name="Johnston D."/>
        </authorList>
    </citation>
    <scope>NUCLEOTIDE SEQUENCE [LARGE SCALE GENOMIC DNA]</scope>
    <source>
        <strain evidence="2 5">DSM 3772</strain>
    </source>
</reference>